<dbReference type="CDD" id="cd00085">
    <property type="entry name" value="HNHc"/>
    <property type="match status" value="1"/>
</dbReference>
<dbReference type="AlphaFoldDB" id="F4KPB9"/>
<sequence length="139" mass="16125">MSEYISKWQREAIAQRANGCCEYCLMPERFSLFTFHIDHVISLKHGGITHLDNLAYCCGICNSNKGTDLGTFLNNPETIIRFFNPRTDQWLDHFELIEGMIHHHTIIGEATIKIFKFNEVERILERKLLMEGGFIGSFK</sequence>
<dbReference type="SMART" id="SM00507">
    <property type="entry name" value="HNHc"/>
    <property type="match status" value="1"/>
</dbReference>
<dbReference type="PANTHER" id="PTHR33877">
    <property type="entry name" value="SLL1193 PROTEIN"/>
    <property type="match status" value="1"/>
</dbReference>
<organism evidence="2 3">
    <name type="scientific">Haliscomenobacter hydrossis (strain ATCC 27775 / DSM 1100 / LMG 10767 / O)</name>
    <dbReference type="NCBI Taxonomy" id="760192"/>
    <lineage>
        <taxon>Bacteria</taxon>
        <taxon>Pseudomonadati</taxon>
        <taxon>Bacteroidota</taxon>
        <taxon>Saprospiria</taxon>
        <taxon>Saprospirales</taxon>
        <taxon>Haliscomenobacteraceae</taxon>
        <taxon>Haliscomenobacter</taxon>
    </lineage>
</organism>
<dbReference type="InterPro" id="IPR052892">
    <property type="entry name" value="NA-targeting_endonuclease"/>
</dbReference>
<evidence type="ECO:0000313" key="3">
    <source>
        <dbReference type="Proteomes" id="UP000008461"/>
    </source>
</evidence>
<dbReference type="GO" id="GO:0003676">
    <property type="term" value="F:nucleic acid binding"/>
    <property type="evidence" value="ECO:0007669"/>
    <property type="project" value="InterPro"/>
</dbReference>
<gene>
    <name evidence="2" type="ordered locus">Halhy_1014</name>
</gene>
<dbReference type="eggNOG" id="COG1403">
    <property type="taxonomic scope" value="Bacteria"/>
</dbReference>
<dbReference type="PANTHER" id="PTHR33877:SF1">
    <property type="entry name" value="TYPE IV METHYL-DIRECTED RESTRICTION ENZYME ECOKMCRA"/>
    <property type="match status" value="1"/>
</dbReference>
<dbReference type="OrthoDB" id="963483at2"/>
<dbReference type="KEGG" id="hhy:Halhy_1014"/>
<dbReference type="Gene3D" id="1.10.30.50">
    <property type="match status" value="1"/>
</dbReference>
<feature type="domain" description="HNH nuclease" evidence="1">
    <location>
        <begin position="8"/>
        <end position="63"/>
    </location>
</feature>
<accession>F4KPB9</accession>
<dbReference type="InterPro" id="IPR002711">
    <property type="entry name" value="HNH"/>
</dbReference>
<reference key="2">
    <citation type="submission" date="2011-04" db="EMBL/GenBank/DDBJ databases">
        <title>Complete sequence of chromosome of Haliscomenobacter hydrossis DSM 1100.</title>
        <authorList>
            <consortium name="US DOE Joint Genome Institute (JGI-PGF)"/>
            <person name="Lucas S."/>
            <person name="Han J."/>
            <person name="Lapidus A."/>
            <person name="Bruce D."/>
            <person name="Goodwin L."/>
            <person name="Pitluck S."/>
            <person name="Peters L."/>
            <person name="Kyrpides N."/>
            <person name="Mavromatis K."/>
            <person name="Ivanova N."/>
            <person name="Ovchinnikova G."/>
            <person name="Pagani I."/>
            <person name="Daligault H."/>
            <person name="Detter J.C."/>
            <person name="Han C."/>
            <person name="Land M."/>
            <person name="Hauser L."/>
            <person name="Markowitz V."/>
            <person name="Cheng J.-F."/>
            <person name="Hugenholtz P."/>
            <person name="Woyke T."/>
            <person name="Wu D."/>
            <person name="Verbarg S."/>
            <person name="Frueling A."/>
            <person name="Brambilla E."/>
            <person name="Klenk H.-P."/>
            <person name="Eisen J.A."/>
        </authorList>
    </citation>
    <scope>NUCLEOTIDE SEQUENCE</scope>
    <source>
        <strain>DSM 1100</strain>
    </source>
</reference>
<keyword evidence="3" id="KW-1185">Reference proteome</keyword>
<dbReference type="Pfam" id="PF01844">
    <property type="entry name" value="HNH"/>
    <property type="match status" value="1"/>
</dbReference>
<proteinExistence type="predicted"/>
<dbReference type="GO" id="GO:0004519">
    <property type="term" value="F:endonuclease activity"/>
    <property type="evidence" value="ECO:0007669"/>
    <property type="project" value="UniProtKB-KW"/>
</dbReference>
<keyword evidence="2" id="KW-0255">Endonuclease</keyword>
<dbReference type="Proteomes" id="UP000008461">
    <property type="component" value="Chromosome"/>
</dbReference>
<keyword evidence="2" id="KW-0378">Hydrolase</keyword>
<dbReference type="InterPro" id="IPR003615">
    <property type="entry name" value="HNH_nuc"/>
</dbReference>
<dbReference type="EMBL" id="CP002691">
    <property type="protein sequence ID" value="AEE48913.1"/>
    <property type="molecule type" value="Genomic_DNA"/>
</dbReference>
<evidence type="ECO:0000313" key="2">
    <source>
        <dbReference type="EMBL" id="AEE48913.1"/>
    </source>
</evidence>
<dbReference type="RefSeq" id="WP_013763468.1">
    <property type="nucleotide sequence ID" value="NC_015510.1"/>
</dbReference>
<name>F4KPB9_HALH1</name>
<dbReference type="GO" id="GO:0008270">
    <property type="term" value="F:zinc ion binding"/>
    <property type="evidence" value="ECO:0007669"/>
    <property type="project" value="InterPro"/>
</dbReference>
<dbReference type="STRING" id="760192.Halhy_1014"/>
<protein>
    <submittedName>
        <fullName evidence="2">HNH endonuclease</fullName>
    </submittedName>
</protein>
<dbReference type="HOGENOM" id="CLU_104142_1_0_10"/>
<evidence type="ECO:0000259" key="1">
    <source>
        <dbReference type="SMART" id="SM00507"/>
    </source>
</evidence>
<reference evidence="2 3" key="1">
    <citation type="journal article" date="2011" name="Stand. Genomic Sci.">
        <title>Complete genome sequence of Haliscomenobacter hydrossis type strain (O).</title>
        <authorList>
            <consortium name="US DOE Joint Genome Institute (JGI-PGF)"/>
            <person name="Daligault H."/>
            <person name="Lapidus A."/>
            <person name="Zeytun A."/>
            <person name="Nolan M."/>
            <person name="Lucas S."/>
            <person name="Del Rio T.G."/>
            <person name="Tice H."/>
            <person name="Cheng J.F."/>
            <person name="Tapia R."/>
            <person name="Han C."/>
            <person name="Goodwin L."/>
            <person name="Pitluck S."/>
            <person name="Liolios K."/>
            <person name="Pagani I."/>
            <person name="Ivanova N."/>
            <person name="Huntemann M."/>
            <person name="Mavromatis K."/>
            <person name="Mikhailova N."/>
            <person name="Pati A."/>
            <person name="Chen A."/>
            <person name="Palaniappan K."/>
            <person name="Land M."/>
            <person name="Hauser L."/>
            <person name="Brambilla E.M."/>
            <person name="Rohde M."/>
            <person name="Verbarg S."/>
            <person name="Goker M."/>
            <person name="Bristow J."/>
            <person name="Eisen J.A."/>
            <person name="Markowitz V."/>
            <person name="Hugenholtz P."/>
            <person name="Kyrpides N.C."/>
            <person name="Klenk H.P."/>
            <person name="Woyke T."/>
        </authorList>
    </citation>
    <scope>NUCLEOTIDE SEQUENCE [LARGE SCALE GENOMIC DNA]</scope>
    <source>
        <strain evidence="3">ATCC 27775 / DSM 1100 / LMG 10767 / O</strain>
    </source>
</reference>
<keyword evidence="2" id="KW-0540">Nuclease</keyword>